<dbReference type="Gene3D" id="3.30.930.10">
    <property type="entry name" value="Bira Bifunctional Protein, Domain 2"/>
    <property type="match status" value="1"/>
</dbReference>
<dbReference type="SMR" id="A0A409XVN2"/>
<feature type="domain" description="BPL/LPL catalytic" evidence="5">
    <location>
        <begin position="74"/>
        <end position="304"/>
    </location>
</feature>
<evidence type="ECO:0000256" key="4">
    <source>
        <dbReference type="ARBA" id="ARBA00015925"/>
    </source>
</evidence>
<name>A0A409XVN2_PSICY</name>
<evidence type="ECO:0000256" key="2">
    <source>
        <dbReference type="ARBA" id="ARBA00005085"/>
    </source>
</evidence>
<dbReference type="Proteomes" id="UP000283269">
    <property type="component" value="Unassembled WGS sequence"/>
</dbReference>
<dbReference type="OrthoDB" id="201621at2759"/>
<dbReference type="PANTHER" id="PTHR12561:SF3">
    <property type="entry name" value="LIPOYLTRANSFERASE 1, MITOCHONDRIAL"/>
    <property type="match status" value="1"/>
</dbReference>
<dbReference type="UniPathway" id="UPA00537">
    <property type="reaction ID" value="UER00595"/>
</dbReference>
<dbReference type="InterPro" id="IPR004562">
    <property type="entry name" value="LipoylTrfase_LipoateP_Ligase"/>
</dbReference>
<evidence type="ECO:0000256" key="1">
    <source>
        <dbReference type="ARBA" id="ARBA00003253"/>
    </source>
</evidence>
<protein>
    <recommendedName>
        <fullName evidence="4">Putative lipoate-protein ligase A</fullName>
    </recommendedName>
</protein>
<evidence type="ECO:0000313" key="6">
    <source>
        <dbReference type="EMBL" id="PPQ94828.1"/>
    </source>
</evidence>
<dbReference type="STRING" id="93625.A0A409XVN2"/>
<dbReference type="SUPFAM" id="SSF55681">
    <property type="entry name" value="Class II aaRS and biotin synthetases"/>
    <property type="match status" value="1"/>
</dbReference>
<evidence type="ECO:0000259" key="5">
    <source>
        <dbReference type="PROSITE" id="PS51733"/>
    </source>
</evidence>
<dbReference type="PANTHER" id="PTHR12561">
    <property type="entry name" value="LIPOATE-PROTEIN LIGASE"/>
    <property type="match status" value="1"/>
</dbReference>
<dbReference type="AlphaFoldDB" id="A0A409XVN2"/>
<dbReference type="GO" id="GO:0017118">
    <property type="term" value="F:lipoyltransferase activity"/>
    <property type="evidence" value="ECO:0007669"/>
    <property type="project" value="TreeGrafter"/>
</dbReference>
<keyword evidence="7" id="KW-1185">Reference proteome</keyword>
<dbReference type="InParanoid" id="A0A409XVN2"/>
<dbReference type="CDD" id="cd16443">
    <property type="entry name" value="LplA"/>
    <property type="match status" value="1"/>
</dbReference>
<comment type="caution">
    <text evidence="6">The sequence shown here is derived from an EMBL/GenBank/DDBJ whole genome shotgun (WGS) entry which is preliminary data.</text>
</comment>
<organism evidence="6 7">
    <name type="scientific">Psilocybe cyanescens</name>
    <dbReference type="NCBI Taxonomy" id="93625"/>
    <lineage>
        <taxon>Eukaryota</taxon>
        <taxon>Fungi</taxon>
        <taxon>Dikarya</taxon>
        <taxon>Basidiomycota</taxon>
        <taxon>Agaricomycotina</taxon>
        <taxon>Agaricomycetes</taxon>
        <taxon>Agaricomycetidae</taxon>
        <taxon>Agaricales</taxon>
        <taxon>Agaricineae</taxon>
        <taxon>Strophariaceae</taxon>
        <taxon>Psilocybe</taxon>
    </lineage>
</organism>
<dbReference type="EMBL" id="NHYD01000229">
    <property type="protein sequence ID" value="PPQ94828.1"/>
    <property type="molecule type" value="Genomic_DNA"/>
</dbReference>
<dbReference type="GO" id="GO:0009249">
    <property type="term" value="P:protein lipoylation"/>
    <property type="evidence" value="ECO:0007669"/>
    <property type="project" value="InterPro"/>
</dbReference>
<gene>
    <name evidence="6" type="ORF">CVT25_007465</name>
</gene>
<dbReference type="GO" id="GO:0005739">
    <property type="term" value="C:mitochondrion"/>
    <property type="evidence" value="ECO:0007669"/>
    <property type="project" value="TreeGrafter"/>
</dbReference>
<evidence type="ECO:0000256" key="3">
    <source>
        <dbReference type="ARBA" id="ARBA00008242"/>
    </source>
</evidence>
<comment type="function">
    <text evidence="1">Catalyzes both the ATP-dependent activation of exogenously supplied lipoate to lipoyl-AMP and the transfer of the activated lipoyl onto the lipoyl domains of lipoate-dependent enzymes.</text>
</comment>
<comment type="pathway">
    <text evidence="2">Protein modification; protein lipoylation via exogenous pathway; protein N(6)-(lipoyl)lysine from lipoate: step 2/2.</text>
</comment>
<dbReference type="Pfam" id="PF21948">
    <property type="entry name" value="LplA-B_cat"/>
    <property type="match status" value="2"/>
</dbReference>
<sequence>MWHATRLKIKEFIHIKTLHSCSKIKDNLRSLSTTSAVKSRPTPGLTQDHDIYLSASTDPYFNLTLENWIFHHSSPTTPLLLIYRDSPCVVIGRNQNPWTEVNFPALHSTGIPFIRRRSGGGTVYHDLGNSNFSIHLPRTSFDRHATGRLVLGAVRTLGIDARLNDRNDICVGTEKISLSVSLSNNTSSHLSNSISAVKSGVFRLFSSWPREICLTSALSHVSGSAYKIVNSRAYHHGTMLISTKLGTLGDVLRPQLKHGSIVTKGVGSVRSPVCNLQRFDASVTHESFSSAVVEQFRREYGVTSKPCIVHDSEDIKSIEYIKKGMDELAAWTWMYGQTPEFTQSLVKEFAWGKVVMKIHSRHGLILDCALGLEGANNLDSDLLGFPQGFLEGKKYGFLDEPSAEESANWTQPKREMYSWLRTAINIDVC</sequence>
<dbReference type="Gene3D" id="3.30.390.50">
    <property type="entry name" value="CO dehydrogenase flavoprotein, C-terminal domain"/>
    <property type="match status" value="1"/>
</dbReference>
<dbReference type="PROSITE" id="PS51733">
    <property type="entry name" value="BPL_LPL_CATALYTIC"/>
    <property type="match status" value="1"/>
</dbReference>
<reference evidence="6 7" key="1">
    <citation type="journal article" date="2018" name="Evol. Lett.">
        <title>Horizontal gene cluster transfer increased hallucinogenic mushroom diversity.</title>
        <authorList>
            <person name="Reynolds H.T."/>
            <person name="Vijayakumar V."/>
            <person name="Gluck-Thaler E."/>
            <person name="Korotkin H.B."/>
            <person name="Matheny P.B."/>
            <person name="Slot J.C."/>
        </authorList>
    </citation>
    <scope>NUCLEOTIDE SEQUENCE [LARGE SCALE GENOMIC DNA]</scope>
    <source>
        <strain evidence="6 7">2631</strain>
    </source>
</reference>
<proteinExistence type="inferred from homology"/>
<comment type="similarity">
    <text evidence="3">Belongs to the LplA family.</text>
</comment>
<dbReference type="InterPro" id="IPR004143">
    <property type="entry name" value="BPL_LPL_catalytic"/>
</dbReference>
<dbReference type="InterPro" id="IPR045864">
    <property type="entry name" value="aa-tRNA-synth_II/BPL/LPL"/>
</dbReference>
<accession>A0A409XVN2</accession>
<dbReference type="FunCoup" id="A0A409XVN2">
    <property type="interactions" value="236"/>
</dbReference>
<evidence type="ECO:0000313" key="7">
    <source>
        <dbReference type="Proteomes" id="UP000283269"/>
    </source>
</evidence>